<dbReference type="GO" id="GO:0051082">
    <property type="term" value="F:unfolded protein binding"/>
    <property type="evidence" value="ECO:0007669"/>
    <property type="project" value="TreeGrafter"/>
</dbReference>
<evidence type="ECO:0000256" key="1">
    <source>
        <dbReference type="ARBA" id="ARBA00004496"/>
    </source>
</evidence>
<dbReference type="PANTHER" id="PTHR21237:SF23">
    <property type="entry name" value="GRPE PROTEIN HOMOLOG, MITOCHONDRIAL"/>
    <property type="match status" value="1"/>
</dbReference>
<keyword evidence="6 10" id="KW-0143">Chaperone</keyword>
<evidence type="ECO:0000256" key="7">
    <source>
        <dbReference type="ARBA" id="ARBA00053401"/>
    </source>
</evidence>
<dbReference type="InterPro" id="IPR013805">
    <property type="entry name" value="GrpE_CC"/>
</dbReference>
<dbReference type="GO" id="GO:0042803">
    <property type="term" value="F:protein homodimerization activity"/>
    <property type="evidence" value="ECO:0007669"/>
    <property type="project" value="InterPro"/>
</dbReference>
<dbReference type="PANTHER" id="PTHR21237">
    <property type="entry name" value="GRPE PROTEIN"/>
    <property type="match status" value="1"/>
</dbReference>
<keyword evidence="15" id="KW-1185">Reference proteome</keyword>
<dbReference type="GO" id="GO:0051087">
    <property type="term" value="F:protein-folding chaperone binding"/>
    <property type="evidence" value="ECO:0007669"/>
    <property type="project" value="InterPro"/>
</dbReference>
<dbReference type="GO" id="GO:0006457">
    <property type="term" value="P:protein folding"/>
    <property type="evidence" value="ECO:0007669"/>
    <property type="project" value="InterPro"/>
</dbReference>
<evidence type="ECO:0000256" key="9">
    <source>
        <dbReference type="ARBA" id="ARBA00076414"/>
    </source>
</evidence>
<comment type="caution">
    <text evidence="14">The sequence shown here is derived from an EMBL/GenBank/DDBJ whole genome shotgun (WGS) entry which is preliminary data.</text>
</comment>
<dbReference type="Gene3D" id="3.90.20.20">
    <property type="match status" value="1"/>
</dbReference>
<dbReference type="GO" id="GO:0000774">
    <property type="term" value="F:adenyl-nucleotide exchange factor activity"/>
    <property type="evidence" value="ECO:0007669"/>
    <property type="project" value="InterPro"/>
</dbReference>
<evidence type="ECO:0000256" key="10">
    <source>
        <dbReference type="HAMAP-Rule" id="MF_01151"/>
    </source>
</evidence>
<proteinExistence type="inferred from homology"/>
<dbReference type="RefSeq" id="WP_246346111.1">
    <property type="nucleotide sequence ID" value="NZ_JACHHK010000005.1"/>
</dbReference>
<dbReference type="AlphaFoldDB" id="A0A7W8FX76"/>
<dbReference type="InterPro" id="IPR000740">
    <property type="entry name" value="GrpE"/>
</dbReference>
<evidence type="ECO:0000256" key="4">
    <source>
        <dbReference type="ARBA" id="ARBA00022490"/>
    </source>
</evidence>
<accession>A0A7W8FX76</accession>
<dbReference type="HAMAP" id="MF_01151">
    <property type="entry name" value="GrpE"/>
    <property type="match status" value="1"/>
</dbReference>
<evidence type="ECO:0000256" key="5">
    <source>
        <dbReference type="ARBA" id="ARBA00023016"/>
    </source>
</evidence>
<dbReference type="CDD" id="cd00446">
    <property type="entry name" value="GrpE"/>
    <property type="match status" value="1"/>
</dbReference>
<evidence type="ECO:0000256" key="3">
    <source>
        <dbReference type="ARBA" id="ARBA00011738"/>
    </source>
</evidence>
<feature type="compositionally biased region" description="Basic and acidic residues" evidence="13">
    <location>
        <begin position="18"/>
        <end position="40"/>
    </location>
</feature>
<dbReference type="FunFam" id="2.30.22.10:FF:000001">
    <property type="entry name" value="Protein GrpE"/>
    <property type="match status" value="1"/>
</dbReference>
<sequence>MMSEETNKTTETAGTEKPAAEETAKQASEPKEPMQEDKSAKKEKKKDKKEKKEKKAKKTKDDSAEVIQKLQEALKQAQDDRARAYADAENMKKRLQKEADNAKKYRFQDAALNLLPIVDSMGMALNVQTDNEEIKNYVKGFEMIYRQLQQVLENEGVKEIEAEGKAFDHNTMQALMQEKQEGVESGMVIEVMQKGYMLKDRILRPALVKVSE</sequence>
<comment type="subunit">
    <text evidence="3 10">Homodimer.</text>
</comment>
<dbReference type="Gene3D" id="2.30.22.10">
    <property type="entry name" value="Head domain of nucleotide exchange factor GrpE"/>
    <property type="match status" value="1"/>
</dbReference>
<feature type="compositionally biased region" description="Basic residues" evidence="13">
    <location>
        <begin position="41"/>
        <end position="58"/>
    </location>
</feature>
<organism evidence="14 15">
    <name type="scientific">Catenisphaera adipataccumulans</name>
    <dbReference type="NCBI Taxonomy" id="700500"/>
    <lineage>
        <taxon>Bacteria</taxon>
        <taxon>Bacillati</taxon>
        <taxon>Bacillota</taxon>
        <taxon>Erysipelotrichia</taxon>
        <taxon>Erysipelotrichales</taxon>
        <taxon>Erysipelotrichaceae</taxon>
        <taxon>Catenisphaera</taxon>
    </lineage>
</organism>
<protein>
    <recommendedName>
        <fullName evidence="8 10">Protein GrpE</fullName>
    </recommendedName>
    <alternativeName>
        <fullName evidence="9 10">HSP-70 cofactor</fullName>
    </alternativeName>
</protein>
<dbReference type="Proteomes" id="UP000539953">
    <property type="component" value="Unassembled WGS sequence"/>
</dbReference>
<feature type="region of interest" description="Disordered" evidence="13">
    <location>
        <begin position="1"/>
        <end position="66"/>
    </location>
</feature>
<comment type="subcellular location">
    <subcellularLocation>
        <location evidence="1 10">Cytoplasm</location>
    </subcellularLocation>
</comment>
<dbReference type="PRINTS" id="PR00773">
    <property type="entry name" value="GRPEPROTEIN"/>
</dbReference>
<evidence type="ECO:0000256" key="8">
    <source>
        <dbReference type="ARBA" id="ARBA00072274"/>
    </source>
</evidence>
<evidence type="ECO:0000256" key="6">
    <source>
        <dbReference type="ARBA" id="ARBA00023186"/>
    </source>
</evidence>
<dbReference type="PROSITE" id="PS01071">
    <property type="entry name" value="GRPE"/>
    <property type="match status" value="1"/>
</dbReference>
<dbReference type="SUPFAM" id="SSF58014">
    <property type="entry name" value="Coiled-coil domain of nucleotide exchange factor GrpE"/>
    <property type="match status" value="1"/>
</dbReference>
<evidence type="ECO:0000256" key="13">
    <source>
        <dbReference type="SAM" id="MobiDB-lite"/>
    </source>
</evidence>
<reference evidence="14 15" key="1">
    <citation type="submission" date="2020-08" db="EMBL/GenBank/DDBJ databases">
        <title>Genomic Encyclopedia of Type Strains, Phase IV (KMG-IV): sequencing the most valuable type-strain genomes for metagenomic binning, comparative biology and taxonomic classification.</title>
        <authorList>
            <person name="Goeker M."/>
        </authorList>
    </citation>
    <scope>NUCLEOTIDE SEQUENCE [LARGE SCALE GENOMIC DNA]</scope>
    <source>
        <strain evidence="14 15">DSM 25799</strain>
    </source>
</reference>
<dbReference type="SUPFAM" id="SSF51064">
    <property type="entry name" value="Head domain of nucleotide exchange factor GrpE"/>
    <property type="match status" value="1"/>
</dbReference>
<gene>
    <name evidence="10" type="primary">grpE</name>
    <name evidence="14" type="ORF">HNQ47_001437</name>
</gene>
<dbReference type="NCBIfam" id="NF010738">
    <property type="entry name" value="PRK14140.1"/>
    <property type="match status" value="1"/>
</dbReference>
<evidence type="ECO:0000256" key="12">
    <source>
        <dbReference type="RuleBase" id="RU004478"/>
    </source>
</evidence>
<evidence type="ECO:0000313" key="14">
    <source>
        <dbReference type="EMBL" id="MBB5183415.1"/>
    </source>
</evidence>
<evidence type="ECO:0000256" key="11">
    <source>
        <dbReference type="RuleBase" id="RU000639"/>
    </source>
</evidence>
<comment type="similarity">
    <text evidence="2 10 12">Belongs to the GrpE family.</text>
</comment>
<evidence type="ECO:0000256" key="2">
    <source>
        <dbReference type="ARBA" id="ARBA00009054"/>
    </source>
</evidence>
<comment type="function">
    <text evidence="7 10 11">Participates actively in the response to hyperosmotic and heat shock by preventing the aggregation of stress-denatured proteins, in association with DnaK and GrpE. It is the nucleotide exchange factor for DnaK and may function as a thermosensor. Unfolded proteins bind initially to DnaJ; upon interaction with the DnaJ-bound protein, DnaK hydrolyzes its bound ATP, resulting in the formation of a stable complex. GrpE releases ADP from DnaK; ATP binding to DnaK triggers the release of the substrate protein, thus completing the reaction cycle. Several rounds of ATP-dependent interactions between DnaJ, DnaK and GrpE are required for fully efficient folding.</text>
</comment>
<dbReference type="InterPro" id="IPR009012">
    <property type="entry name" value="GrpE_head"/>
</dbReference>
<evidence type="ECO:0000313" key="15">
    <source>
        <dbReference type="Proteomes" id="UP000539953"/>
    </source>
</evidence>
<dbReference type="Pfam" id="PF01025">
    <property type="entry name" value="GrpE"/>
    <property type="match status" value="1"/>
</dbReference>
<dbReference type="GO" id="GO:0005737">
    <property type="term" value="C:cytoplasm"/>
    <property type="evidence" value="ECO:0007669"/>
    <property type="project" value="UniProtKB-SubCell"/>
</dbReference>
<dbReference type="EMBL" id="JACHHK010000005">
    <property type="protein sequence ID" value="MBB5183415.1"/>
    <property type="molecule type" value="Genomic_DNA"/>
</dbReference>
<name>A0A7W8FX76_9FIRM</name>
<keyword evidence="5 10" id="KW-0346">Stress response</keyword>
<keyword evidence="4 10" id="KW-0963">Cytoplasm</keyword>